<organism evidence="4 5">
    <name type="scientific">Octadecabacter dasysiphoniae</name>
    <dbReference type="NCBI Taxonomy" id="2909341"/>
    <lineage>
        <taxon>Bacteria</taxon>
        <taxon>Pseudomonadati</taxon>
        <taxon>Pseudomonadota</taxon>
        <taxon>Alphaproteobacteria</taxon>
        <taxon>Rhodobacterales</taxon>
        <taxon>Roseobacteraceae</taxon>
        <taxon>Octadecabacter</taxon>
    </lineage>
</organism>
<evidence type="ECO:0000256" key="2">
    <source>
        <dbReference type="SAM" id="SignalP"/>
    </source>
</evidence>
<gene>
    <name evidence="4" type="ORF">L0664_08445</name>
</gene>
<evidence type="ECO:0000313" key="5">
    <source>
        <dbReference type="Proteomes" id="UP001200557"/>
    </source>
</evidence>
<keyword evidence="1 2" id="KW-0732">Signal</keyword>
<name>A0ABS9CVA8_9RHOB</name>
<evidence type="ECO:0000256" key="1">
    <source>
        <dbReference type="ARBA" id="ARBA00022729"/>
    </source>
</evidence>
<dbReference type="Pfam" id="PF13505">
    <property type="entry name" value="OMP_b-brl"/>
    <property type="match status" value="1"/>
</dbReference>
<feature type="domain" description="Outer membrane protein beta-barrel" evidence="3">
    <location>
        <begin position="38"/>
        <end position="188"/>
    </location>
</feature>
<feature type="chain" id="PRO_5046584002" evidence="2">
    <location>
        <begin position="21"/>
        <end position="188"/>
    </location>
</feature>
<dbReference type="InterPro" id="IPR027385">
    <property type="entry name" value="Beta-barrel_OMP"/>
</dbReference>
<proteinExistence type="predicted"/>
<dbReference type="Proteomes" id="UP001200557">
    <property type="component" value="Unassembled WGS sequence"/>
</dbReference>
<comment type="caution">
    <text evidence="4">The sequence shown here is derived from an EMBL/GenBank/DDBJ whole genome shotgun (WGS) entry which is preliminary data.</text>
</comment>
<feature type="signal peptide" evidence="2">
    <location>
        <begin position="1"/>
        <end position="20"/>
    </location>
</feature>
<keyword evidence="5" id="KW-1185">Reference proteome</keyword>
<dbReference type="SUPFAM" id="SSF56925">
    <property type="entry name" value="OMPA-like"/>
    <property type="match status" value="1"/>
</dbReference>
<evidence type="ECO:0000313" key="4">
    <source>
        <dbReference type="EMBL" id="MCF2871093.1"/>
    </source>
</evidence>
<dbReference type="RefSeq" id="WP_235225214.1">
    <property type="nucleotide sequence ID" value="NZ_JAKGAQ010000002.1"/>
</dbReference>
<dbReference type="Gene3D" id="2.40.160.20">
    <property type="match status" value="1"/>
</dbReference>
<reference evidence="4 5" key="1">
    <citation type="submission" date="2022-01" db="EMBL/GenBank/DDBJ databases">
        <title>Octadecabacter sp. nov., isolated from a marine alga.</title>
        <authorList>
            <person name="Jin M.S."/>
            <person name="Kim H.M."/>
            <person name="Han D.M."/>
            <person name="Jung J.J."/>
            <person name="Jeon C.O."/>
        </authorList>
    </citation>
    <scope>NUCLEOTIDE SEQUENCE [LARGE SCALE GENOMIC DNA]</scope>
    <source>
        <strain evidence="4 5">G9-8</strain>
    </source>
</reference>
<protein>
    <submittedName>
        <fullName evidence="4">Porin family protein</fullName>
    </submittedName>
</protein>
<dbReference type="EMBL" id="JAKGAQ010000002">
    <property type="protein sequence ID" value="MCF2871093.1"/>
    <property type="molecule type" value="Genomic_DNA"/>
</dbReference>
<accession>A0ABS9CVA8</accession>
<dbReference type="InterPro" id="IPR011250">
    <property type="entry name" value="OMP/PagP_B-barrel"/>
</dbReference>
<sequence length="188" mass="19647">MFNKSLMSAVFAVIAAPVIAGNTAEPAPTPTILPPMVTPASTATDWSGFYVGAQFGQGEVSASDADGSVDFDTLGLHAGYNYDLGSYVIGGEISFDDISADGGGEGDTTHLELRGGYDFGRVMAYGVIGVVTVDDAGDRENGSTLGLGVNYLVTDHVVLGAEYLRDTYDFDGADVDLDTLSLRTSYKF</sequence>
<evidence type="ECO:0000259" key="3">
    <source>
        <dbReference type="Pfam" id="PF13505"/>
    </source>
</evidence>